<gene>
    <name evidence="2" type="ORF">LTR16_000895</name>
</gene>
<dbReference type="EMBL" id="JAVRRA010016446">
    <property type="protein sequence ID" value="KAK5201947.1"/>
    <property type="molecule type" value="Genomic_DNA"/>
</dbReference>
<feature type="compositionally biased region" description="Low complexity" evidence="1">
    <location>
        <begin position="85"/>
        <end position="103"/>
    </location>
</feature>
<protein>
    <submittedName>
        <fullName evidence="2">Uncharacterized protein</fullName>
    </submittedName>
</protein>
<accession>A0ABR0LQM5</accession>
<evidence type="ECO:0000256" key="1">
    <source>
        <dbReference type="SAM" id="MobiDB-lite"/>
    </source>
</evidence>
<reference evidence="2 3" key="1">
    <citation type="submission" date="2023-08" db="EMBL/GenBank/DDBJ databases">
        <title>Black Yeasts Isolated from many extreme environments.</title>
        <authorList>
            <person name="Coleine C."/>
            <person name="Stajich J.E."/>
            <person name="Selbmann L."/>
        </authorList>
    </citation>
    <scope>NUCLEOTIDE SEQUENCE [LARGE SCALE GENOMIC DNA]</scope>
    <source>
        <strain evidence="2 3">CCFEE 536</strain>
    </source>
</reference>
<keyword evidence="3" id="KW-1185">Reference proteome</keyword>
<feature type="region of interest" description="Disordered" evidence="1">
    <location>
        <begin position="23"/>
        <end position="167"/>
    </location>
</feature>
<name>A0ABR0LQM5_9PEZI</name>
<evidence type="ECO:0000313" key="3">
    <source>
        <dbReference type="Proteomes" id="UP001357485"/>
    </source>
</evidence>
<feature type="region of interest" description="Disordered" evidence="1">
    <location>
        <begin position="212"/>
        <end position="238"/>
    </location>
</feature>
<feature type="compositionally biased region" description="Basic and acidic residues" evidence="1">
    <location>
        <begin position="23"/>
        <end position="42"/>
    </location>
</feature>
<sequence>MGIIKTAMMTGGGIYAVRTLAKTAEHRHDRHSDSSHAPERRSSPRNQDNSYPRDGAYPPQGYWAPSPHQGQNQGQNQPRDTWDANRNNNNSNNNDDYGNNYDGQPRYWCPAPNSNYPNVANDGRGRAQRSINGANPPDDSYPFHAPAEKQHATSTVGTAPPVYSPRQPGFVLPERDERDGYYGQRSVDGGARGSSSISAAAAGMAIDYLGEAKGGKGGRGGKGEALERGSEMLGKFFK</sequence>
<comment type="caution">
    <text evidence="2">The sequence shown here is derived from an EMBL/GenBank/DDBJ whole genome shotgun (WGS) entry which is preliminary data.</text>
</comment>
<evidence type="ECO:0000313" key="2">
    <source>
        <dbReference type="EMBL" id="KAK5201947.1"/>
    </source>
</evidence>
<proteinExistence type="predicted"/>
<organism evidence="2 3">
    <name type="scientific">Cryomyces antarcticus</name>
    <dbReference type="NCBI Taxonomy" id="329879"/>
    <lineage>
        <taxon>Eukaryota</taxon>
        <taxon>Fungi</taxon>
        <taxon>Dikarya</taxon>
        <taxon>Ascomycota</taxon>
        <taxon>Pezizomycotina</taxon>
        <taxon>Dothideomycetes</taxon>
        <taxon>Dothideomycetes incertae sedis</taxon>
        <taxon>Cryomyces</taxon>
    </lineage>
</organism>
<dbReference type="Proteomes" id="UP001357485">
    <property type="component" value="Unassembled WGS sequence"/>
</dbReference>
<feature type="compositionally biased region" description="Basic and acidic residues" evidence="1">
    <location>
        <begin position="221"/>
        <end position="230"/>
    </location>
</feature>